<keyword evidence="10" id="KW-1185">Reference proteome</keyword>
<evidence type="ECO:0000256" key="4">
    <source>
        <dbReference type="ARBA" id="ARBA00022741"/>
    </source>
</evidence>
<dbReference type="InterPro" id="IPR018303">
    <property type="entry name" value="ATPase_P-typ_P_site"/>
</dbReference>
<comment type="subcellular location">
    <subcellularLocation>
        <location evidence="1">Membrane</location>
        <topology evidence="1">Multi-pass membrane protein</topology>
    </subcellularLocation>
</comment>
<evidence type="ECO:0000256" key="1">
    <source>
        <dbReference type="ARBA" id="ARBA00004141"/>
    </source>
</evidence>
<dbReference type="PANTHER" id="PTHR45630:SF7">
    <property type="entry name" value="ENDOPLASMIC RETICULUM TRANSMEMBRANE HELIX TRANSLOCASE"/>
    <property type="match status" value="1"/>
</dbReference>
<dbReference type="STRING" id="75913.A0A0K0FQ54"/>
<accession>A0A0K0FQ54</accession>
<evidence type="ECO:0000256" key="5">
    <source>
        <dbReference type="ARBA" id="ARBA00022840"/>
    </source>
</evidence>
<dbReference type="AlphaFoldDB" id="A0A0K0FQ54"/>
<reference evidence="11" key="2">
    <citation type="submission" date="2015-08" db="UniProtKB">
        <authorList>
            <consortium name="WormBaseParasite"/>
        </authorList>
    </citation>
    <scope>IDENTIFICATION</scope>
</reference>
<keyword evidence="8" id="KW-1133">Transmembrane helix</keyword>
<evidence type="ECO:0000256" key="9">
    <source>
        <dbReference type="ARBA" id="ARBA00023136"/>
    </source>
</evidence>
<keyword evidence="3" id="KW-0479">Metal-binding</keyword>
<dbReference type="GO" id="GO:0015662">
    <property type="term" value="F:P-type ion transporter activity"/>
    <property type="evidence" value="ECO:0007669"/>
    <property type="project" value="TreeGrafter"/>
</dbReference>
<keyword evidence="5" id="KW-0067">ATP-binding</keyword>
<keyword evidence="2" id="KW-0812">Transmembrane</keyword>
<evidence type="ECO:0000256" key="7">
    <source>
        <dbReference type="ARBA" id="ARBA00022967"/>
    </source>
</evidence>
<proteinExistence type="predicted"/>
<dbReference type="PANTHER" id="PTHR45630">
    <property type="entry name" value="CATION-TRANSPORTING ATPASE-RELATED"/>
    <property type="match status" value="1"/>
</dbReference>
<dbReference type="GO" id="GO:0005524">
    <property type="term" value="F:ATP binding"/>
    <property type="evidence" value="ECO:0007669"/>
    <property type="project" value="UniProtKB-KW"/>
</dbReference>
<dbReference type="GO" id="GO:0005789">
    <property type="term" value="C:endoplasmic reticulum membrane"/>
    <property type="evidence" value="ECO:0007669"/>
    <property type="project" value="TreeGrafter"/>
</dbReference>
<organism evidence="10 11">
    <name type="scientific">Strongyloides venezuelensis</name>
    <name type="common">Threadworm</name>
    <dbReference type="NCBI Taxonomy" id="75913"/>
    <lineage>
        <taxon>Eukaryota</taxon>
        <taxon>Metazoa</taxon>
        <taxon>Ecdysozoa</taxon>
        <taxon>Nematoda</taxon>
        <taxon>Chromadorea</taxon>
        <taxon>Rhabditida</taxon>
        <taxon>Tylenchina</taxon>
        <taxon>Panagrolaimomorpha</taxon>
        <taxon>Strongyloidoidea</taxon>
        <taxon>Strongyloididae</taxon>
        <taxon>Strongyloides</taxon>
    </lineage>
</organism>
<keyword evidence="7" id="KW-1278">Translocase</keyword>
<sequence length="205" mass="23339">MLAMFEMLDVKQHLVNITMTRNMGNKRYPVNVYRNKKWMEINFDHLLFGNLVSIELSLTINNLLVALQKLGIFCTEQLKILFAGKIDVCCFDKTGTLTADNLVVDDDVTLRVLSSCHSLIISQLKRIIVVSGYTPPGSKPIMITAVKDAPEVLESMFSSIPEICVERYKSLALIDYYVLLFGYSSLGNLDNNNIRHIQEMNKKWD</sequence>
<dbReference type="GO" id="GO:0019829">
    <property type="term" value="F:ATPase-coupled monoatomic cation transmembrane transporter activity"/>
    <property type="evidence" value="ECO:0007669"/>
    <property type="project" value="TreeGrafter"/>
</dbReference>
<evidence type="ECO:0000313" key="10">
    <source>
        <dbReference type="Proteomes" id="UP000035680"/>
    </source>
</evidence>
<name>A0A0K0FQ54_STRVS</name>
<dbReference type="WBParaSite" id="SVE_1153800.1">
    <property type="protein sequence ID" value="SVE_1153800.1"/>
    <property type="gene ID" value="SVE_1153800"/>
</dbReference>
<keyword evidence="9" id="KW-0472">Membrane</keyword>
<dbReference type="PROSITE" id="PS00154">
    <property type="entry name" value="ATPASE_E1_E2"/>
    <property type="match status" value="1"/>
</dbReference>
<dbReference type="GO" id="GO:0046872">
    <property type="term" value="F:metal ion binding"/>
    <property type="evidence" value="ECO:0007669"/>
    <property type="project" value="UniProtKB-KW"/>
</dbReference>
<evidence type="ECO:0000256" key="3">
    <source>
        <dbReference type="ARBA" id="ARBA00022723"/>
    </source>
</evidence>
<dbReference type="GO" id="GO:0006874">
    <property type="term" value="P:intracellular calcium ion homeostasis"/>
    <property type="evidence" value="ECO:0007669"/>
    <property type="project" value="TreeGrafter"/>
</dbReference>
<dbReference type="InterPro" id="IPR006544">
    <property type="entry name" value="P-type_TPase_V"/>
</dbReference>
<reference evidence="10" key="1">
    <citation type="submission" date="2014-07" db="EMBL/GenBank/DDBJ databases">
        <authorList>
            <person name="Martin A.A"/>
            <person name="De Silva N."/>
        </authorList>
    </citation>
    <scope>NUCLEOTIDE SEQUENCE</scope>
</reference>
<evidence type="ECO:0000313" key="11">
    <source>
        <dbReference type="WBParaSite" id="SVE_1153800.1"/>
    </source>
</evidence>
<keyword evidence="6" id="KW-0460">Magnesium</keyword>
<evidence type="ECO:0000256" key="6">
    <source>
        <dbReference type="ARBA" id="ARBA00022842"/>
    </source>
</evidence>
<protein>
    <submittedName>
        <fullName evidence="11">Probable cation-transporting ATPase (inferred by orthology to a C. elegans protein)</fullName>
    </submittedName>
</protein>
<evidence type="ECO:0000256" key="2">
    <source>
        <dbReference type="ARBA" id="ARBA00022692"/>
    </source>
</evidence>
<evidence type="ECO:0000256" key="8">
    <source>
        <dbReference type="ARBA" id="ARBA00022989"/>
    </source>
</evidence>
<keyword evidence="4" id="KW-0547">Nucleotide-binding</keyword>
<dbReference type="Proteomes" id="UP000035680">
    <property type="component" value="Unassembled WGS sequence"/>
</dbReference>